<dbReference type="STRING" id="1121959.SAMN02746009_02794"/>
<dbReference type="OrthoDB" id="852227at2"/>
<protein>
    <recommendedName>
        <fullName evidence="4">SpoIIAA-like</fullName>
    </recommendedName>
</protein>
<dbReference type="AlphaFoldDB" id="A0A1M7AXK8"/>
<organism evidence="2 3">
    <name type="scientific">Hymenobacter psychrotolerans DSM 18569</name>
    <dbReference type="NCBI Taxonomy" id="1121959"/>
    <lineage>
        <taxon>Bacteria</taxon>
        <taxon>Pseudomonadati</taxon>
        <taxon>Bacteroidota</taxon>
        <taxon>Cytophagia</taxon>
        <taxon>Cytophagales</taxon>
        <taxon>Hymenobacteraceae</taxon>
        <taxon>Hymenobacter</taxon>
    </lineage>
</organism>
<accession>A0A1M7AXK8</accession>
<sequence length="158" mass="17662">MSVPASILSPEPEPGYTPPPRAEHLGLLRDEHGAPLLRLLYYTAESLLYAQWFGNLTAESVVAGARAALVAQQQLQPALLLNDKSVATGDWTESMDWLEVEWLPLTLRHGLRAFAYVFAPDMLNQPSALDFAARVSRQLSIQLFYDLDTALTWLRRQA</sequence>
<evidence type="ECO:0008006" key="4">
    <source>
        <dbReference type="Google" id="ProtNLM"/>
    </source>
</evidence>
<dbReference type="Proteomes" id="UP000183947">
    <property type="component" value="Unassembled WGS sequence"/>
</dbReference>
<dbReference type="EMBL" id="FRAS01000015">
    <property type="protein sequence ID" value="SHL47346.1"/>
    <property type="molecule type" value="Genomic_DNA"/>
</dbReference>
<dbReference type="RefSeq" id="WP_139252307.1">
    <property type="nucleotide sequence ID" value="NZ_FRAS01000015.1"/>
</dbReference>
<feature type="region of interest" description="Disordered" evidence="1">
    <location>
        <begin position="1"/>
        <end position="20"/>
    </location>
</feature>
<name>A0A1M7AXK8_9BACT</name>
<proteinExistence type="predicted"/>
<reference evidence="3" key="1">
    <citation type="submission" date="2016-11" db="EMBL/GenBank/DDBJ databases">
        <authorList>
            <person name="Varghese N."/>
            <person name="Submissions S."/>
        </authorList>
    </citation>
    <scope>NUCLEOTIDE SEQUENCE [LARGE SCALE GENOMIC DNA]</scope>
    <source>
        <strain evidence="3">DSM 18569</strain>
    </source>
</reference>
<evidence type="ECO:0000313" key="3">
    <source>
        <dbReference type="Proteomes" id="UP000183947"/>
    </source>
</evidence>
<feature type="compositionally biased region" description="Pro residues" evidence="1">
    <location>
        <begin position="11"/>
        <end position="20"/>
    </location>
</feature>
<gene>
    <name evidence="2" type="ORF">SAMN02746009_02794</name>
</gene>
<evidence type="ECO:0000313" key="2">
    <source>
        <dbReference type="EMBL" id="SHL47346.1"/>
    </source>
</evidence>
<keyword evidence="3" id="KW-1185">Reference proteome</keyword>
<evidence type="ECO:0000256" key="1">
    <source>
        <dbReference type="SAM" id="MobiDB-lite"/>
    </source>
</evidence>